<name>X1TGP6_9ZZZZ</name>
<organism evidence="1">
    <name type="scientific">marine sediment metagenome</name>
    <dbReference type="NCBI Taxonomy" id="412755"/>
    <lineage>
        <taxon>unclassified sequences</taxon>
        <taxon>metagenomes</taxon>
        <taxon>ecological metagenomes</taxon>
    </lineage>
</organism>
<dbReference type="EMBL" id="BARW01017710">
    <property type="protein sequence ID" value="GAI90526.1"/>
    <property type="molecule type" value="Genomic_DNA"/>
</dbReference>
<evidence type="ECO:0000313" key="1">
    <source>
        <dbReference type="EMBL" id="GAI90526.1"/>
    </source>
</evidence>
<protein>
    <submittedName>
        <fullName evidence="1">Uncharacterized protein</fullName>
    </submittedName>
</protein>
<reference evidence="1" key="1">
    <citation type="journal article" date="2014" name="Front. Microbiol.">
        <title>High frequency of phylogenetically diverse reductive dehalogenase-homologous genes in deep subseafloor sedimentary metagenomes.</title>
        <authorList>
            <person name="Kawai M."/>
            <person name="Futagami T."/>
            <person name="Toyoda A."/>
            <person name="Takaki Y."/>
            <person name="Nishi S."/>
            <person name="Hori S."/>
            <person name="Arai W."/>
            <person name="Tsubouchi T."/>
            <person name="Morono Y."/>
            <person name="Uchiyama I."/>
            <person name="Ito T."/>
            <person name="Fujiyama A."/>
            <person name="Inagaki F."/>
            <person name="Takami H."/>
        </authorList>
    </citation>
    <scope>NUCLEOTIDE SEQUENCE</scope>
    <source>
        <strain evidence="1">Expedition CK06-06</strain>
    </source>
</reference>
<comment type="caution">
    <text evidence="1">The sequence shown here is derived from an EMBL/GenBank/DDBJ whole genome shotgun (WGS) entry which is preliminary data.</text>
</comment>
<sequence length="85" mass="9678">MAMDSLQYLHVVWETDSSGIFPIIYAKLDTLGNFIIPPTQIVYPPYTVRGGGMPRIAVDPSNKLHLVWVDDRLNPLVSTDIFYKR</sequence>
<feature type="non-terminal residue" evidence="1">
    <location>
        <position position="85"/>
    </location>
</feature>
<dbReference type="AlphaFoldDB" id="X1TGP6"/>
<proteinExistence type="predicted"/>
<gene>
    <name evidence="1" type="ORF">S12H4_30523</name>
</gene>
<accession>X1TGP6</accession>